<dbReference type="GO" id="GO:0051898">
    <property type="term" value="P:negative regulation of phosphatidylinositol 3-kinase/protein kinase B signal transduction"/>
    <property type="evidence" value="ECO:0007669"/>
    <property type="project" value="InterPro"/>
</dbReference>
<feature type="region of interest" description="Disordered" evidence="1">
    <location>
        <begin position="28"/>
        <end position="89"/>
    </location>
</feature>
<evidence type="ECO:0000256" key="1">
    <source>
        <dbReference type="SAM" id="MobiDB-lite"/>
    </source>
</evidence>
<dbReference type="PANTHER" id="PTHR13083">
    <property type="entry name" value="WD REPEAT-CONTAINING PROTEIN 91"/>
    <property type="match status" value="1"/>
</dbReference>
<dbReference type="GO" id="GO:0031902">
    <property type="term" value="C:late endosome membrane"/>
    <property type="evidence" value="ECO:0007669"/>
    <property type="project" value="TreeGrafter"/>
</dbReference>
<organism evidence="2 3">
    <name type="scientific">Hymenochirus boettgeri</name>
    <name type="common">Congo dwarf clawed frog</name>
    <dbReference type="NCBI Taxonomy" id="247094"/>
    <lineage>
        <taxon>Eukaryota</taxon>
        <taxon>Metazoa</taxon>
        <taxon>Chordata</taxon>
        <taxon>Craniata</taxon>
        <taxon>Vertebrata</taxon>
        <taxon>Euteleostomi</taxon>
        <taxon>Amphibia</taxon>
        <taxon>Batrachia</taxon>
        <taxon>Anura</taxon>
        <taxon>Pipoidea</taxon>
        <taxon>Pipidae</taxon>
        <taxon>Pipinae</taxon>
        <taxon>Hymenochirus</taxon>
    </lineage>
</organism>
<name>A0A8T2IAD6_9PIPI</name>
<evidence type="ECO:0000313" key="3">
    <source>
        <dbReference type="Proteomes" id="UP000812440"/>
    </source>
</evidence>
<dbReference type="GO" id="GO:0031901">
    <property type="term" value="C:early endosome membrane"/>
    <property type="evidence" value="ECO:0007669"/>
    <property type="project" value="TreeGrafter"/>
</dbReference>
<protein>
    <submittedName>
        <fullName evidence="2">Uncharacterized protein</fullName>
    </submittedName>
</protein>
<sequence>VQKTKDVSTGNKENKITQNVLSVPAELNVAQQRQRRQQERKELLSKSQGVDKKVESSEPDPEVRPEIQNETTVAVTRGPSVRGEEKPEQPFIVLSQDEYAEHHSSIMHCRYQAP</sequence>
<gene>
    <name evidence="2" type="ORF">GDO86_018894</name>
</gene>
<feature type="non-terminal residue" evidence="2">
    <location>
        <position position="114"/>
    </location>
</feature>
<dbReference type="InterPro" id="IPR039724">
    <property type="entry name" value="WDR91"/>
</dbReference>
<comment type="caution">
    <text evidence="2">The sequence shown here is derived from an EMBL/GenBank/DDBJ whole genome shotgun (WGS) entry which is preliminary data.</text>
</comment>
<dbReference type="Proteomes" id="UP000812440">
    <property type="component" value="Unassembled WGS sequence"/>
</dbReference>
<dbReference type="AlphaFoldDB" id="A0A8T2IAD6"/>
<dbReference type="EMBL" id="JAACNH010020401">
    <property type="protein sequence ID" value="KAG8428912.1"/>
    <property type="molecule type" value="Genomic_DNA"/>
</dbReference>
<proteinExistence type="predicted"/>
<dbReference type="GO" id="GO:0045022">
    <property type="term" value="P:early endosome to late endosome transport"/>
    <property type="evidence" value="ECO:0007669"/>
    <property type="project" value="InterPro"/>
</dbReference>
<dbReference type="GO" id="GO:0141039">
    <property type="term" value="F:phosphatidylinositol 3-kinase inhibitor activity"/>
    <property type="evidence" value="ECO:0007669"/>
    <property type="project" value="InterPro"/>
</dbReference>
<accession>A0A8T2IAD6</accession>
<evidence type="ECO:0000313" key="2">
    <source>
        <dbReference type="EMBL" id="KAG8428912.1"/>
    </source>
</evidence>
<keyword evidence="3" id="KW-1185">Reference proteome</keyword>
<feature type="compositionally biased region" description="Basic and acidic residues" evidence="1">
    <location>
        <begin position="36"/>
        <end position="67"/>
    </location>
</feature>
<dbReference type="PANTHER" id="PTHR13083:SF3">
    <property type="entry name" value="WD REPEAT-CONTAINING PROTEIN 91"/>
    <property type="match status" value="1"/>
</dbReference>
<reference evidence="2" key="1">
    <citation type="thesis" date="2020" institute="ProQuest LLC" country="789 East Eisenhower Parkway, Ann Arbor, MI, USA">
        <title>Comparative Genomics and Chromosome Evolution.</title>
        <authorList>
            <person name="Mudd A.B."/>
        </authorList>
    </citation>
    <scope>NUCLEOTIDE SEQUENCE</scope>
    <source>
        <strain evidence="2">Female2</strain>
        <tissue evidence="2">Blood</tissue>
    </source>
</reference>
<dbReference type="OrthoDB" id="193023at2759"/>